<accession>N1PZ69</accession>
<dbReference type="PROSITE" id="PS00028">
    <property type="entry name" value="ZINC_FINGER_C2H2_1"/>
    <property type="match status" value="1"/>
</dbReference>
<feature type="region of interest" description="Disordered" evidence="11">
    <location>
        <begin position="385"/>
        <end position="414"/>
    </location>
</feature>
<dbReference type="SMART" id="SM00355">
    <property type="entry name" value="ZnF_C2H2"/>
    <property type="match status" value="2"/>
</dbReference>
<reference evidence="14" key="1">
    <citation type="journal article" date="2012" name="PLoS Genet.">
        <title>The genomes of the fungal plant pathogens Cladosporium fulvum and Dothistroma septosporum reveal adaptation to different hosts and lifestyles but also signatures of common ancestry.</title>
        <authorList>
            <person name="de Wit P.J.G.M."/>
            <person name="van der Burgt A."/>
            <person name="Oekmen B."/>
            <person name="Stergiopoulos I."/>
            <person name="Abd-Elsalam K.A."/>
            <person name="Aerts A.L."/>
            <person name="Bahkali A.H."/>
            <person name="Beenen H.G."/>
            <person name="Chettri P."/>
            <person name="Cox M.P."/>
            <person name="Datema E."/>
            <person name="de Vries R.P."/>
            <person name="Dhillon B."/>
            <person name="Ganley A.R."/>
            <person name="Griffiths S.A."/>
            <person name="Guo Y."/>
            <person name="Hamelin R.C."/>
            <person name="Henrissat B."/>
            <person name="Kabir M.S."/>
            <person name="Jashni M.K."/>
            <person name="Kema G."/>
            <person name="Klaubauf S."/>
            <person name="Lapidus A."/>
            <person name="Levasseur A."/>
            <person name="Lindquist E."/>
            <person name="Mehrabi R."/>
            <person name="Ohm R.A."/>
            <person name="Owen T.J."/>
            <person name="Salamov A."/>
            <person name="Schwelm A."/>
            <person name="Schijlen E."/>
            <person name="Sun H."/>
            <person name="van den Burg H.A."/>
            <person name="van Ham R.C.H.J."/>
            <person name="Zhang S."/>
            <person name="Goodwin S.B."/>
            <person name="Grigoriev I.V."/>
            <person name="Collemare J."/>
            <person name="Bradshaw R.E."/>
        </authorList>
    </citation>
    <scope>NUCLEOTIDE SEQUENCE [LARGE SCALE GENOMIC DNA]</scope>
    <source>
        <strain evidence="14">NZE10 / CBS 128990</strain>
    </source>
</reference>
<dbReference type="GO" id="GO:0005634">
    <property type="term" value="C:nucleus"/>
    <property type="evidence" value="ECO:0007669"/>
    <property type="project" value="UniProtKB-SubCell"/>
</dbReference>
<dbReference type="Proteomes" id="UP000016933">
    <property type="component" value="Unassembled WGS sequence"/>
</dbReference>
<feature type="domain" description="C2H2-type" evidence="12">
    <location>
        <begin position="359"/>
        <end position="387"/>
    </location>
</feature>
<keyword evidence="6" id="KW-0805">Transcription regulation</keyword>
<feature type="compositionally biased region" description="Polar residues" evidence="11">
    <location>
        <begin position="129"/>
        <end position="143"/>
    </location>
</feature>
<feature type="compositionally biased region" description="Polar residues" evidence="11">
    <location>
        <begin position="232"/>
        <end position="248"/>
    </location>
</feature>
<dbReference type="OrthoDB" id="8922241at2759"/>
<protein>
    <recommendedName>
        <fullName evidence="12">C2H2-type domain-containing protein</fullName>
    </recommendedName>
</protein>
<keyword evidence="7" id="KW-0238">DNA-binding</keyword>
<name>N1PZ69_DOTSN</name>
<keyword evidence="4 10" id="KW-0863">Zinc-finger</keyword>
<dbReference type="PROSITE" id="PS50157">
    <property type="entry name" value="ZINC_FINGER_C2H2_2"/>
    <property type="match status" value="2"/>
</dbReference>
<feature type="compositionally biased region" description="Low complexity" evidence="11">
    <location>
        <begin position="216"/>
        <end position="231"/>
    </location>
</feature>
<evidence type="ECO:0000313" key="13">
    <source>
        <dbReference type="EMBL" id="EME48826.1"/>
    </source>
</evidence>
<dbReference type="AlphaFoldDB" id="N1PZ69"/>
<keyword evidence="14" id="KW-1185">Reference proteome</keyword>
<dbReference type="eggNOG" id="KOG1721">
    <property type="taxonomic scope" value="Eukaryota"/>
</dbReference>
<keyword evidence="2" id="KW-0479">Metal-binding</keyword>
<feature type="compositionally biased region" description="Low complexity" evidence="11">
    <location>
        <begin position="103"/>
        <end position="116"/>
    </location>
</feature>
<evidence type="ECO:0000256" key="10">
    <source>
        <dbReference type="PROSITE-ProRule" id="PRU00042"/>
    </source>
</evidence>
<dbReference type="OMA" id="PYAPKHQ"/>
<evidence type="ECO:0000256" key="8">
    <source>
        <dbReference type="ARBA" id="ARBA00023163"/>
    </source>
</evidence>
<evidence type="ECO:0000256" key="9">
    <source>
        <dbReference type="ARBA" id="ARBA00023242"/>
    </source>
</evidence>
<dbReference type="GO" id="GO:0003677">
    <property type="term" value="F:DNA binding"/>
    <property type="evidence" value="ECO:0007669"/>
    <property type="project" value="UniProtKB-KW"/>
</dbReference>
<evidence type="ECO:0000259" key="12">
    <source>
        <dbReference type="PROSITE" id="PS50157"/>
    </source>
</evidence>
<feature type="compositionally biased region" description="Polar residues" evidence="11">
    <location>
        <begin position="45"/>
        <end position="80"/>
    </location>
</feature>
<dbReference type="Pfam" id="PF00096">
    <property type="entry name" value="zf-C2H2"/>
    <property type="match status" value="2"/>
</dbReference>
<evidence type="ECO:0000256" key="7">
    <source>
        <dbReference type="ARBA" id="ARBA00023125"/>
    </source>
</evidence>
<reference evidence="13 14" key="2">
    <citation type="journal article" date="2012" name="PLoS Pathog.">
        <title>Diverse lifestyles and strategies of plant pathogenesis encoded in the genomes of eighteen Dothideomycetes fungi.</title>
        <authorList>
            <person name="Ohm R.A."/>
            <person name="Feau N."/>
            <person name="Henrissat B."/>
            <person name="Schoch C.L."/>
            <person name="Horwitz B.A."/>
            <person name="Barry K.W."/>
            <person name="Condon B.J."/>
            <person name="Copeland A.C."/>
            <person name="Dhillon B."/>
            <person name="Glaser F."/>
            <person name="Hesse C.N."/>
            <person name="Kosti I."/>
            <person name="LaButti K."/>
            <person name="Lindquist E.A."/>
            <person name="Lucas S."/>
            <person name="Salamov A.A."/>
            <person name="Bradshaw R.E."/>
            <person name="Ciuffetti L."/>
            <person name="Hamelin R.C."/>
            <person name="Kema G.H.J."/>
            <person name="Lawrence C."/>
            <person name="Scott J.A."/>
            <person name="Spatafora J.W."/>
            <person name="Turgeon B.G."/>
            <person name="de Wit P.J.G.M."/>
            <person name="Zhong S."/>
            <person name="Goodwin S.B."/>
            <person name="Grigoriev I.V."/>
        </authorList>
    </citation>
    <scope>NUCLEOTIDE SEQUENCE [LARGE SCALE GENOMIC DNA]</scope>
    <source>
        <strain evidence="14">NZE10 / CBS 128990</strain>
    </source>
</reference>
<evidence type="ECO:0000256" key="1">
    <source>
        <dbReference type="ARBA" id="ARBA00004123"/>
    </source>
</evidence>
<feature type="region of interest" description="Disordered" evidence="11">
    <location>
        <begin position="1"/>
        <end position="272"/>
    </location>
</feature>
<keyword evidence="3" id="KW-0677">Repeat</keyword>
<dbReference type="GO" id="GO:0010468">
    <property type="term" value="P:regulation of gene expression"/>
    <property type="evidence" value="ECO:0007669"/>
    <property type="project" value="TreeGrafter"/>
</dbReference>
<evidence type="ECO:0000313" key="14">
    <source>
        <dbReference type="Proteomes" id="UP000016933"/>
    </source>
</evidence>
<organism evidence="13 14">
    <name type="scientific">Dothistroma septosporum (strain NZE10 / CBS 128990)</name>
    <name type="common">Red band needle blight fungus</name>
    <name type="synonym">Mycosphaerella pini</name>
    <dbReference type="NCBI Taxonomy" id="675120"/>
    <lineage>
        <taxon>Eukaryota</taxon>
        <taxon>Fungi</taxon>
        <taxon>Dikarya</taxon>
        <taxon>Ascomycota</taxon>
        <taxon>Pezizomycotina</taxon>
        <taxon>Dothideomycetes</taxon>
        <taxon>Dothideomycetidae</taxon>
        <taxon>Mycosphaerellales</taxon>
        <taxon>Mycosphaerellaceae</taxon>
        <taxon>Dothistroma</taxon>
    </lineage>
</organism>
<dbReference type="InterPro" id="IPR050331">
    <property type="entry name" value="Zinc_finger"/>
</dbReference>
<dbReference type="FunFam" id="3.30.160.60:FF:000630">
    <property type="entry name" value="Zinc finger protein 180"/>
    <property type="match status" value="1"/>
</dbReference>
<comment type="subcellular location">
    <subcellularLocation>
        <location evidence="1">Nucleus</location>
    </subcellularLocation>
</comment>
<dbReference type="InterPro" id="IPR013087">
    <property type="entry name" value="Znf_C2H2_type"/>
</dbReference>
<feature type="domain" description="C2H2-type" evidence="12">
    <location>
        <begin position="331"/>
        <end position="358"/>
    </location>
</feature>
<evidence type="ECO:0000256" key="3">
    <source>
        <dbReference type="ARBA" id="ARBA00022737"/>
    </source>
</evidence>
<feature type="compositionally biased region" description="Polar residues" evidence="11">
    <location>
        <begin position="397"/>
        <end position="414"/>
    </location>
</feature>
<keyword evidence="9" id="KW-0539">Nucleus</keyword>
<keyword evidence="5" id="KW-0862">Zinc</keyword>
<evidence type="ECO:0000256" key="4">
    <source>
        <dbReference type="ARBA" id="ARBA00022771"/>
    </source>
</evidence>
<evidence type="ECO:0000256" key="11">
    <source>
        <dbReference type="SAM" id="MobiDB-lite"/>
    </source>
</evidence>
<evidence type="ECO:0000256" key="5">
    <source>
        <dbReference type="ARBA" id="ARBA00022833"/>
    </source>
</evidence>
<dbReference type="PANTHER" id="PTHR16515:SF66">
    <property type="entry name" value="C2H2-TYPE DOMAIN-CONTAINING PROTEIN"/>
    <property type="match status" value="1"/>
</dbReference>
<dbReference type="EMBL" id="KB446535">
    <property type="protein sequence ID" value="EME48826.1"/>
    <property type="molecule type" value="Genomic_DNA"/>
</dbReference>
<dbReference type="HOGENOM" id="CLU_031986_1_0_1"/>
<feature type="compositionally biased region" description="Polar residues" evidence="11">
    <location>
        <begin position="156"/>
        <end position="200"/>
    </location>
</feature>
<evidence type="ECO:0000256" key="2">
    <source>
        <dbReference type="ARBA" id="ARBA00022723"/>
    </source>
</evidence>
<dbReference type="Gene3D" id="3.30.160.60">
    <property type="entry name" value="Classic Zinc Finger"/>
    <property type="match status" value="2"/>
</dbReference>
<proteinExistence type="predicted"/>
<dbReference type="STRING" id="675120.N1PZ69"/>
<dbReference type="FunFam" id="3.30.160.60:FF:000646">
    <property type="entry name" value="Myeloid zinc finger 1"/>
    <property type="match status" value="1"/>
</dbReference>
<gene>
    <name evidence="13" type="ORF">DOTSEDRAFT_67771</name>
</gene>
<dbReference type="InterPro" id="IPR036236">
    <property type="entry name" value="Znf_C2H2_sf"/>
</dbReference>
<sequence>MGPGSDPIGGPTVYTRRPNAPDLPAVQLPPPQFNSMNPYNKPAYQPSTTLTSVGNLLTPPSNSSADGISPSSGVLSNAPLSSHGAGQAYTPHGTGGMWPPPSTTGSTPYGYGASGTPVSFPSGRGIFSPSLNSIVSGSRSPTASEGLPPPPYEIPQYSQSMPMSAPTSYSQSQGYNPGVHVQSTPVSAPVTQASPVSAQDSFARPPPTPTYYPQHSSTSSQGGYSYSGPSPVQQSPMSSNPLKMSPLNQHGPVPSLQSQPPQQYTHNRPYSYPMNQPVLSNVANPNGQLALVGGGMPHGMMPGFNSGHAAQMHQLYGHHPQQQNVQNDRPFRCDQCPQSFNRNHDLKRHKRIHLAVKPFPCGHCDKSFSRKDALKRHVLVKGCGNKSATAEVKEIDPSQSPEPKSESTGHSPRQ</sequence>
<evidence type="ECO:0000256" key="6">
    <source>
        <dbReference type="ARBA" id="ARBA00023015"/>
    </source>
</evidence>
<dbReference type="SUPFAM" id="SSF57667">
    <property type="entry name" value="beta-beta-alpha zinc fingers"/>
    <property type="match status" value="1"/>
</dbReference>
<dbReference type="PANTHER" id="PTHR16515">
    <property type="entry name" value="PR DOMAIN ZINC FINGER PROTEIN"/>
    <property type="match status" value="1"/>
</dbReference>
<keyword evidence="8" id="KW-0804">Transcription</keyword>
<dbReference type="GO" id="GO:0008270">
    <property type="term" value="F:zinc ion binding"/>
    <property type="evidence" value="ECO:0007669"/>
    <property type="project" value="UniProtKB-KW"/>
</dbReference>
<feature type="compositionally biased region" description="Low complexity" evidence="11">
    <location>
        <begin position="252"/>
        <end position="263"/>
    </location>
</feature>